<dbReference type="OrthoDB" id="5296287at2759"/>
<evidence type="ECO:0000259" key="6">
    <source>
        <dbReference type="PROSITE" id="PS50850"/>
    </source>
</evidence>
<dbReference type="RefSeq" id="XP_030850269.1">
    <property type="nucleotide sequence ID" value="XM_030994409.1"/>
</dbReference>
<evidence type="ECO:0000256" key="5">
    <source>
        <dbReference type="SAM" id="Phobius"/>
    </source>
</evidence>
<comment type="subcellular location">
    <subcellularLocation>
        <location evidence="1">Membrane</location>
        <topology evidence="1">Multi-pass membrane protein</topology>
    </subcellularLocation>
</comment>
<name>A0A7M7T338_STRPU</name>
<sequence length="125" mass="13748">MAYFSENTNQSGPRYDFMSCDQGWVHDRALSAYTLTQSFDLVCGRKYLINLSQSIFFIGVLIGSVLFGAIADRYGRKITLIISNVLVVVFGVGAAFSPNYITFVVARTFHAAGCYGMINVSHLIG</sequence>
<evidence type="ECO:0000313" key="8">
    <source>
        <dbReference type="Proteomes" id="UP000007110"/>
    </source>
</evidence>
<feature type="transmembrane region" description="Helical" evidence="5">
    <location>
        <begin position="47"/>
        <end position="71"/>
    </location>
</feature>
<dbReference type="PANTHER" id="PTHR24064">
    <property type="entry name" value="SOLUTE CARRIER FAMILY 22 MEMBER"/>
    <property type="match status" value="1"/>
</dbReference>
<dbReference type="GO" id="GO:0022857">
    <property type="term" value="F:transmembrane transporter activity"/>
    <property type="evidence" value="ECO:0007669"/>
    <property type="project" value="InterPro"/>
</dbReference>
<organism evidence="7 8">
    <name type="scientific">Strongylocentrotus purpuratus</name>
    <name type="common">Purple sea urchin</name>
    <dbReference type="NCBI Taxonomy" id="7668"/>
    <lineage>
        <taxon>Eukaryota</taxon>
        <taxon>Metazoa</taxon>
        <taxon>Echinodermata</taxon>
        <taxon>Eleutherozoa</taxon>
        <taxon>Echinozoa</taxon>
        <taxon>Echinoidea</taxon>
        <taxon>Euechinoidea</taxon>
        <taxon>Echinacea</taxon>
        <taxon>Camarodonta</taxon>
        <taxon>Echinidea</taxon>
        <taxon>Strongylocentrotidae</taxon>
        <taxon>Strongylocentrotus</taxon>
    </lineage>
</organism>
<dbReference type="PROSITE" id="PS50850">
    <property type="entry name" value="MFS"/>
    <property type="match status" value="1"/>
</dbReference>
<dbReference type="InterPro" id="IPR020846">
    <property type="entry name" value="MFS_dom"/>
</dbReference>
<keyword evidence="4 5" id="KW-0472">Membrane</keyword>
<dbReference type="GO" id="GO:0016020">
    <property type="term" value="C:membrane"/>
    <property type="evidence" value="ECO:0007669"/>
    <property type="project" value="UniProtKB-SubCell"/>
</dbReference>
<dbReference type="OMA" id="MGIFGIM"/>
<dbReference type="SUPFAM" id="SSF103473">
    <property type="entry name" value="MFS general substrate transporter"/>
    <property type="match status" value="1"/>
</dbReference>
<keyword evidence="2 5" id="KW-0812">Transmembrane</keyword>
<dbReference type="Pfam" id="PF00083">
    <property type="entry name" value="Sugar_tr"/>
    <property type="match status" value="1"/>
</dbReference>
<dbReference type="InParanoid" id="A0A7M7T338"/>
<keyword evidence="8" id="KW-1185">Reference proteome</keyword>
<dbReference type="InterPro" id="IPR036259">
    <property type="entry name" value="MFS_trans_sf"/>
</dbReference>
<dbReference type="KEGG" id="spu:115927977"/>
<evidence type="ECO:0000256" key="4">
    <source>
        <dbReference type="ARBA" id="ARBA00023136"/>
    </source>
</evidence>
<dbReference type="EnsemblMetazoa" id="XM_030994409">
    <property type="protein sequence ID" value="XP_030850269"/>
    <property type="gene ID" value="LOC115927977"/>
</dbReference>
<reference evidence="7" key="2">
    <citation type="submission" date="2021-01" db="UniProtKB">
        <authorList>
            <consortium name="EnsemblMetazoa"/>
        </authorList>
    </citation>
    <scope>IDENTIFICATION</scope>
</reference>
<evidence type="ECO:0000313" key="7">
    <source>
        <dbReference type="EnsemblMetazoa" id="XP_030850269"/>
    </source>
</evidence>
<protein>
    <recommendedName>
        <fullName evidence="6">Major facilitator superfamily (MFS) profile domain-containing protein</fullName>
    </recommendedName>
</protein>
<evidence type="ECO:0000256" key="1">
    <source>
        <dbReference type="ARBA" id="ARBA00004141"/>
    </source>
</evidence>
<evidence type="ECO:0000256" key="2">
    <source>
        <dbReference type="ARBA" id="ARBA00022692"/>
    </source>
</evidence>
<dbReference type="AlphaFoldDB" id="A0A7M7T338"/>
<proteinExistence type="predicted"/>
<dbReference type="InterPro" id="IPR005828">
    <property type="entry name" value="MFS_sugar_transport-like"/>
</dbReference>
<evidence type="ECO:0000256" key="3">
    <source>
        <dbReference type="ARBA" id="ARBA00022989"/>
    </source>
</evidence>
<feature type="domain" description="Major facilitator superfamily (MFS) profile" evidence="6">
    <location>
        <begin position="1"/>
        <end position="125"/>
    </location>
</feature>
<feature type="transmembrane region" description="Helical" evidence="5">
    <location>
        <begin position="78"/>
        <end position="96"/>
    </location>
</feature>
<dbReference type="Gene3D" id="1.20.1250.20">
    <property type="entry name" value="MFS general substrate transporter like domains"/>
    <property type="match status" value="1"/>
</dbReference>
<accession>A0A7M7T338</accession>
<dbReference type="Proteomes" id="UP000007110">
    <property type="component" value="Unassembled WGS sequence"/>
</dbReference>
<dbReference type="GeneID" id="115927977"/>
<keyword evidence="3 5" id="KW-1133">Transmembrane helix</keyword>
<reference evidence="8" key="1">
    <citation type="submission" date="2015-02" db="EMBL/GenBank/DDBJ databases">
        <title>Genome sequencing for Strongylocentrotus purpuratus.</title>
        <authorList>
            <person name="Murali S."/>
            <person name="Liu Y."/>
            <person name="Vee V."/>
            <person name="English A."/>
            <person name="Wang M."/>
            <person name="Skinner E."/>
            <person name="Han Y."/>
            <person name="Muzny D.M."/>
            <person name="Worley K.C."/>
            <person name="Gibbs R.A."/>
        </authorList>
    </citation>
    <scope>NUCLEOTIDE SEQUENCE</scope>
</reference>